<keyword evidence="2" id="KW-1185">Reference proteome</keyword>
<comment type="caution">
    <text evidence="1">The sequence shown here is derived from an EMBL/GenBank/DDBJ whole genome shotgun (WGS) entry which is preliminary data.</text>
</comment>
<dbReference type="Proteomes" id="UP001497535">
    <property type="component" value="Unassembled WGS sequence"/>
</dbReference>
<proteinExistence type="predicted"/>
<reference evidence="1" key="1">
    <citation type="submission" date="2023-11" db="EMBL/GenBank/DDBJ databases">
        <authorList>
            <person name="Poullet M."/>
        </authorList>
    </citation>
    <scope>NUCLEOTIDE SEQUENCE</scope>
    <source>
        <strain evidence="1">E1834</strain>
    </source>
</reference>
<dbReference type="EMBL" id="CAVMJV010000097">
    <property type="protein sequence ID" value="CAK5094424.1"/>
    <property type="molecule type" value="Genomic_DNA"/>
</dbReference>
<organism evidence="1 2">
    <name type="scientific">Meloidogyne enterolobii</name>
    <name type="common">Root-knot nematode worm</name>
    <name type="synonym">Meloidogyne mayaguensis</name>
    <dbReference type="NCBI Taxonomy" id="390850"/>
    <lineage>
        <taxon>Eukaryota</taxon>
        <taxon>Metazoa</taxon>
        <taxon>Ecdysozoa</taxon>
        <taxon>Nematoda</taxon>
        <taxon>Chromadorea</taxon>
        <taxon>Rhabditida</taxon>
        <taxon>Tylenchina</taxon>
        <taxon>Tylenchomorpha</taxon>
        <taxon>Tylenchoidea</taxon>
        <taxon>Meloidogynidae</taxon>
        <taxon>Meloidogyninae</taxon>
        <taxon>Meloidogyne</taxon>
    </lineage>
</organism>
<accession>A0ACB1AN05</accession>
<name>A0ACB1AN05_MELEN</name>
<sequence>MSEGFEFFRGGGHVSQKIFSGSKTPKKKIFRLGFIGSVSNIHKYFLKNDKTILIK</sequence>
<evidence type="ECO:0000313" key="2">
    <source>
        <dbReference type="Proteomes" id="UP001497535"/>
    </source>
</evidence>
<protein>
    <submittedName>
        <fullName evidence="1">Uncharacterized protein</fullName>
    </submittedName>
</protein>
<gene>
    <name evidence="1" type="ORF">MENTE1834_LOCUS40674</name>
</gene>
<evidence type="ECO:0000313" key="1">
    <source>
        <dbReference type="EMBL" id="CAK5094424.1"/>
    </source>
</evidence>